<proteinExistence type="predicted"/>
<dbReference type="AlphaFoldDB" id="A0A382ND48"/>
<evidence type="ECO:0000313" key="1">
    <source>
        <dbReference type="EMBL" id="SVC59134.1"/>
    </source>
</evidence>
<protein>
    <recommendedName>
        <fullName evidence="2">Cytochrome C Planctomycete-type domain-containing protein</fullName>
    </recommendedName>
</protein>
<reference evidence="1" key="1">
    <citation type="submission" date="2018-05" db="EMBL/GenBank/DDBJ databases">
        <authorList>
            <person name="Lanie J.A."/>
            <person name="Ng W.-L."/>
            <person name="Kazmierczak K.M."/>
            <person name="Andrzejewski T.M."/>
            <person name="Davidsen T.M."/>
            <person name="Wayne K.J."/>
            <person name="Tettelin H."/>
            <person name="Glass J.I."/>
            <person name="Rusch D."/>
            <person name="Podicherti R."/>
            <person name="Tsui H.-C.T."/>
            <person name="Winkler M.E."/>
        </authorList>
    </citation>
    <scope>NUCLEOTIDE SEQUENCE</scope>
</reference>
<gene>
    <name evidence="1" type="ORF">METZ01_LOCUS311988</name>
</gene>
<feature type="non-terminal residue" evidence="1">
    <location>
        <position position="72"/>
    </location>
</feature>
<organism evidence="1">
    <name type="scientific">marine metagenome</name>
    <dbReference type="NCBI Taxonomy" id="408172"/>
    <lineage>
        <taxon>unclassified sequences</taxon>
        <taxon>metagenomes</taxon>
        <taxon>ecological metagenomes</taxon>
    </lineage>
</organism>
<accession>A0A382ND48</accession>
<sequence>MGFAVVSLGAVPALAAGAEGDSEVTFSKDIAPILQRTCQRCHRPGGYGPMALISYKDVRPWARSIKNRTAAR</sequence>
<evidence type="ECO:0008006" key="2">
    <source>
        <dbReference type="Google" id="ProtNLM"/>
    </source>
</evidence>
<dbReference type="EMBL" id="UINC01099678">
    <property type="protein sequence ID" value="SVC59134.1"/>
    <property type="molecule type" value="Genomic_DNA"/>
</dbReference>
<name>A0A382ND48_9ZZZZ</name>